<evidence type="ECO:0000313" key="3">
    <source>
        <dbReference type="Proteomes" id="UP001181693"/>
    </source>
</evidence>
<dbReference type="Proteomes" id="UP001181693">
    <property type="component" value="Unassembled WGS sequence"/>
</dbReference>
<keyword evidence="3" id="KW-1185">Reference proteome</keyword>
<dbReference type="EMBL" id="DYDO01000006">
    <property type="protein sequence ID" value="DBA21917.1"/>
    <property type="molecule type" value="Genomic_DNA"/>
</dbReference>
<gene>
    <name evidence="2" type="ORF">GDO54_013030</name>
</gene>
<protein>
    <submittedName>
        <fullName evidence="2">Uncharacterized protein</fullName>
    </submittedName>
</protein>
<reference evidence="2" key="1">
    <citation type="thesis" date="2020" institute="ProQuest LLC" country="789 East Eisenhower Parkway, Ann Arbor, MI, USA">
        <title>Comparative Genomics and Chromosome Evolution.</title>
        <authorList>
            <person name="Mudd A.B."/>
        </authorList>
    </citation>
    <scope>NUCLEOTIDE SEQUENCE</scope>
    <source>
        <strain evidence="2">1538</strain>
        <tissue evidence="2">Blood</tissue>
    </source>
</reference>
<feature type="compositionally biased region" description="Basic and acidic residues" evidence="1">
    <location>
        <begin position="11"/>
        <end position="36"/>
    </location>
</feature>
<dbReference type="AlphaFoldDB" id="A0AAV3ACM7"/>
<accession>A0AAV3ACM7</accession>
<comment type="caution">
    <text evidence="2">The sequence shown here is derived from an EMBL/GenBank/DDBJ whole genome shotgun (WGS) entry which is preliminary data.</text>
</comment>
<evidence type="ECO:0000256" key="1">
    <source>
        <dbReference type="SAM" id="MobiDB-lite"/>
    </source>
</evidence>
<feature type="region of interest" description="Disordered" evidence="1">
    <location>
        <begin position="11"/>
        <end position="41"/>
    </location>
</feature>
<proteinExistence type="predicted"/>
<sequence length="87" mass="10035">MNPEVQLWVRRLEESRPPEVPDQEGHRHHGDADPHRSKQFMDGIRQHEGACTCRHLGLDHSFTKADFEKKRGDVQTAGGKNKKCNQH</sequence>
<organism evidence="2 3">
    <name type="scientific">Pyxicephalus adspersus</name>
    <name type="common">African bullfrog</name>
    <dbReference type="NCBI Taxonomy" id="30357"/>
    <lineage>
        <taxon>Eukaryota</taxon>
        <taxon>Metazoa</taxon>
        <taxon>Chordata</taxon>
        <taxon>Craniata</taxon>
        <taxon>Vertebrata</taxon>
        <taxon>Euteleostomi</taxon>
        <taxon>Amphibia</taxon>
        <taxon>Batrachia</taxon>
        <taxon>Anura</taxon>
        <taxon>Neobatrachia</taxon>
        <taxon>Ranoidea</taxon>
        <taxon>Pyxicephalidae</taxon>
        <taxon>Pyxicephalinae</taxon>
        <taxon>Pyxicephalus</taxon>
    </lineage>
</organism>
<name>A0AAV3ACM7_PYXAD</name>
<evidence type="ECO:0000313" key="2">
    <source>
        <dbReference type="EMBL" id="DBA21917.1"/>
    </source>
</evidence>